<evidence type="ECO:0000256" key="1">
    <source>
        <dbReference type="ARBA" id="ARBA00022491"/>
    </source>
</evidence>
<evidence type="ECO:0000256" key="4">
    <source>
        <dbReference type="ARBA" id="ARBA00023163"/>
    </source>
</evidence>
<dbReference type="PANTHER" id="PTHR43479:SF11">
    <property type="entry name" value="ACREF_ENVCD OPERON REPRESSOR-RELATED"/>
    <property type="match status" value="1"/>
</dbReference>
<dbReference type="EMBL" id="JACHGH010000004">
    <property type="protein sequence ID" value="MBB6453337.1"/>
    <property type="molecule type" value="Genomic_DNA"/>
</dbReference>
<gene>
    <name evidence="7" type="ORF">HNQ94_001785</name>
</gene>
<comment type="caution">
    <text evidence="7">The sequence shown here is derived from an EMBL/GenBank/DDBJ whole genome shotgun (WGS) entry which is preliminary data.</text>
</comment>
<organism evidence="7 8">
    <name type="scientific">Salirhabdus euzebyi</name>
    <dbReference type="NCBI Taxonomy" id="394506"/>
    <lineage>
        <taxon>Bacteria</taxon>
        <taxon>Bacillati</taxon>
        <taxon>Bacillota</taxon>
        <taxon>Bacilli</taxon>
        <taxon>Bacillales</taxon>
        <taxon>Bacillaceae</taxon>
        <taxon>Salirhabdus</taxon>
    </lineage>
</organism>
<protein>
    <submittedName>
        <fullName evidence="7">AcrR family transcriptional regulator</fullName>
    </submittedName>
</protein>
<accession>A0A841Q4N2</accession>
<reference evidence="7 8" key="1">
    <citation type="submission" date="2020-08" db="EMBL/GenBank/DDBJ databases">
        <title>Genomic Encyclopedia of Type Strains, Phase IV (KMG-IV): sequencing the most valuable type-strain genomes for metagenomic binning, comparative biology and taxonomic classification.</title>
        <authorList>
            <person name="Goeker M."/>
        </authorList>
    </citation>
    <scope>NUCLEOTIDE SEQUENCE [LARGE SCALE GENOMIC DNA]</scope>
    <source>
        <strain evidence="7 8">DSM 19612</strain>
    </source>
</reference>
<dbReference type="PANTHER" id="PTHR43479">
    <property type="entry name" value="ACREF/ENVCD OPERON REPRESSOR-RELATED"/>
    <property type="match status" value="1"/>
</dbReference>
<evidence type="ECO:0000256" key="2">
    <source>
        <dbReference type="ARBA" id="ARBA00023015"/>
    </source>
</evidence>
<keyword evidence="3 5" id="KW-0238">DNA-binding</keyword>
<dbReference type="SUPFAM" id="SSF46689">
    <property type="entry name" value="Homeodomain-like"/>
    <property type="match status" value="1"/>
</dbReference>
<feature type="domain" description="HTH tetR-type" evidence="6">
    <location>
        <begin position="10"/>
        <end position="70"/>
    </location>
</feature>
<keyword evidence="2" id="KW-0805">Transcription regulation</keyword>
<dbReference type="Pfam" id="PF00440">
    <property type="entry name" value="TetR_N"/>
    <property type="match status" value="1"/>
</dbReference>
<proteinExistence type="predicted"/>
<name>A0A841Q4N2_9BACI</name>
<dbReference type="Proteomes" id="UP000581688">
    <property type="component" value="Unassembled WGS sequence"/>
</dbReference>
<evidence type="ECO:0000313" key="8">
    <source>
        <dbReference type="Proteomes" id="UP000581688"/>
    </source>
</evidence>
<evidence type="ECO:0000256" key="5">
    <source>
        <dbReference type="PROSITE-ProRule" id="PRU00335"/>
    </source>
</evidence>
<evidence type="ECO:0000256" key="3">
    <source>
        <dbReference type="ARBA" id="ARBA00023125"/>
    </source>
</evidence>
<dbReference type="Pfam" id="PF13977">
    <property type="entry name" value="TetR_C_6"/>
    <property type="match status" value="1"/>
</dbReference>
<evidence type="ECO:0000259" key="6">
    <source>
        <dbReference type="PROSITE" id="PS50977"/>
    </source>
</evidence>
<dbReference type="InterPro" id="IPR039538">
    <property type="entry name" value="BetI_C"/>
</dbReference>
<dbReference type="GO" id="GO:0003677">
    <property type="term" value="F:DNA binding"/>
    <property type="evidence" value="ECO:0007669"/>
    <property type="project" value="UniProtKB-UniRule"/>
</dbReference>
<dbReference type="PROSITE" id="PS50977">
    <property type="entry name" value="HTH_TETR_2"/>
    <property type="match status" value="1"/>
</dbReference>
<dbReference type="InterPro" id="IPR050624">
    <property type="entry name" value="HTH-type_Tx_Regulator"/>
</dbReference>
<dbReference type="RefSeq" id="WP_174495570.1">
    <property type="nucleotide sequence ID" value="NZ_CADDWK010000004.1"/>
</dbReference>
<keyword evidence="8" id="KW-1185">Reference proteome</keyword>
<dbReference type="Gene3D" id="1.10.357.10">
    <property type="entry name" value="Tetracycline Repressor, domain 2"/>
    <property type="match status" value="1"/>
</dbReference>
<keyword evidence="4" id="KW-0804">Transcription</keyword>
<dbReference type="InterPro" id="IPR036271">
    <property type="entry name" value="Tet_transcr_reg_TetR-rel_C_sf"/>
</dbReference>
<dbReference type="Gene3D" id="1.10.10.60">
    <property type="entry name" value="Homeodomain-like"/>
    <property type="match status" value="1"/>
</dbReference>
<dbReference type="InterPro" id="IPR009057">
    <property type="entry name" value="Homeodomain-like_sf"/>
</dbReference>
<dbReference type="SUPFAM" id="SSF48498">
    <property type="entry name" value="Tetracyclin repressor-like, C-terminal domain"/>
    <property type="match status" value="1"/>
</dbReference>
<evidence type="ECO:0000313" key="7">
    <source>
        <dbReference type="EMBL" id="MBB6453337.1"/>
    </source>
</evidence>
<feature type="DNA-binding region" description="H-T-H motif" evidence="5">
    <location>
        <begin position="33"/>
        <end position="52"/>
    </location>
</feature>
<dbReference type="AlphaFoldDB" id="A0A841Q4N2"/>
<keyword evidence="1" id="KW-0678">Repressor</keyword>
<dbReference type="PRINTS" id="PR00455">
    <property type="entry name" value="HTHTETR"/>
</dbReference>
<sequence>MPKVTEEYKQQKRNLILDCAMECFAVNGYQESTIDDIVAKSGMSKGAVYNYFKSKDDIYLTLLDRNTEKTFDYLSKGFDNFTTATEKIKHMLKIYFQITYKEDDLWLGKQRVHLEFWINASQNEELRKAMEEHAEKFITFLEKMIDEGKANGEFRQDIDSRITSEAFWALNDGVRLHLLVAKEKFPFSKVYEHIDRLYMNFLKGITT</sequence>
<dbReference type="InterPro" id="IPR001647">
    <property type="entry name" value="HTH_TetR"/>
</dbReference>